<dbReference type="FunFam" id="3.40.50.1100:FF:000005">
    <property type="entry name" value="Threonine dehydratase catabolic"/>
    <property type="match status" value="1"/>
</dbReference>
<organism evidence="6 7">
    <name type="scientific">Burkholderia singularis</name>
    <dbReference type="NCBI Taxonomy" id="1503053"/>
    <lineage>
        <taxon>Bacteria</taxon>
        <taxon>Pseudomonadati</taxon>
        <taxon>Pseudomonadota</taxon>
        <taxon>Betaproteobacteria</taxon>
        <taxon>Burkholderiales</taxon>
        <taxon>Burkholderiaceae</taxon>
        <taxon>Burkholderia</taxon>
        <taxon>pseudomallei group</taxon>
    </lineage>
</organism>
<dbReference type="GO" id="GO:0005524">
    <property type="term" value="F:ATP binding"/>
    <property type="evidence" value="ECO:0007669"/>
    <property type="project" value="TreeGrafter"/>
</dbReference>
<feature type="domain" description="Tryptophan synthase beta chain-like PALP" evidence="5">
    <location>
        <begin position="30"/>
        <end position="314"/>
    </location>
</feature>
<name>A0A103DWY6_9BURK</name>
<dbReference type="PANTHER" id="PTHR43050:SF1">
    <property type="entry name" value="SERINE RACEMASE"/>
    <property type="match status" value="1"/>
</dbReference>
<evidence type="ECO:0000313" key="7">
    <source>
        <dbReference type="Proteomes" id="UP000062788"/>
    </source>
</evidence>
<dbReference type="CDD" id="cd01562">
    <property type="entry name" value="Thr-dehyd"/>
    <property type="match status" value="1"/>
</dbReference>
<dbReference type="InterPro" id="IPR001926">
    <property type="entry name" value="TrpB-like_PALP"/>
</dbReference>
<accession>A0A103DWY6</accession>
<dbReference type="GO" id="GO:0000287">
    <property type="term" value="F:magnesium ion binding"/>
    <property type="evidence" value="ECO:0007669"/>
    <property type="project" value="TreeGrafter"/>
</dbReference>
<dbReference type="SUPFAM" id="SSF53686">
    <property type="entry name" value="Tryptophan synthase beta subunit-like PLP-dependent enzymes"/>
    <property type="match status" value="1"/>
</dbReference>
<comment type="similarity">
    <text evidence="2">Belongs to the serine/threonine dehydratase family.</text>
</comment>
<comment type="caution">
    <text evidence="6">The sequence shown here is derived from an EMBL/GenBank/DDBJ whole genome shotgun (WGS) entry which is preliminary data.</text>
</comment>
<evidence type="ECO:0000313" key="6">
    <source>
        <dbReference type="EMBL" id="KVE24242.1"/>
    </source>
</evidence>
<dbReference type="GO" id="GO:0003941">
    <property type="term" value="F:L-serine ammonia-lyase activity"/>
    <property type="evidence" value="ECO:0007669"/>
    <property type="project" value="TreeGrafter"/>
</dbReference>
<dbReference type="AlphaFoldDB" id="A0A103DWY6"/>
<dbReference type="Proteomes" id="UP000062788">
    <property type="component" value="Unassembled WGS sequence"/>
</dbReference>
<dbReference type="PANTHER" id="PTHR43050">
    <property type="entry name" value="SERINE / THREONINE RACEMASE FAMILY MEMBER"/>
    <property type="match status" value="1"/>
</dbReference>
<comment type="cofactor">
    <cofactor evidence="1">
        <name>pyridoxal 5'-phosphate</name>
        <dbReference type="ChEBI" id="CHEBI:597326"/>
    </cofactor>
</comment>
<keyword evidence="7" id="KW-1185">Reference proteome</keyword>
<dbReference type="Pfam" id="PF00291">
    <property type="entry name" value="PALP"/>
    <property type="match status" value="1"/>
</dbReference>
<dbReference type="Gene3D" id="3.40.50.1100">
    <property type="match status" value="2"/>
</dbReference>
<dbReference type="FunFam" id="3.40.50.1100:FF:000007">
    <property type="entry name" value="L-threonine dehydratase catabolic TdcB"/>
    <property type="match status" value="1"/>
</dbReference>
<dbReference type="InterPro" id="IPR036052">
    <property type="entry name" value="TrpB-like_PALP_sf"/>
</dbReference>
<evidence type="ECO:0000256" key="4">
    <source>
        <dbReference type="ARBA" id="ARBA00023239"/>
    </source>
</evidence>
<evidence type="ECO:0000259" key="5">
    <source>
        <dbReference type="Pfam" id="PF00291"/>
    </source>
</evidence>
<dbReference type="NCBIfam" id="NF005454">
    <property type="entry name" value="PRK07048.1"/>
    <property type="match status" value="1"/>
</dbReference>
<dbReference type="GO" id="GO:0030378">
    <property type="term" value="F:serine racemase activity"/>
    <property type="evidence" value="ECO:0007669"/>
    <property type="project" value="TreeGrafter"/>
</dbReference>
<evidence type="ECO:0000256" key="3">
    <source>
        <dbReference type="ARBA" id="ARBA00022898"/>
    </source>
</evidence>
<reference evidence="6 7" key="1">
    <citation type="submission" date="2015-11" db="EMBL/GenBank/DDBJ databases">
        <title>Expanding the genomic diversity of Burkholderia species for the development of highly accurate diagnostics.</title>
        <authorList>
            <person name="Sahl J."/>
            <person name="Keim P."/>
            <person name="Wagner D."/>
        </authorList>
    </citation>
    <scope>NUCLEOTIDE SEQUENCE [LARGE SCALE GENOMIC DNA]</scope>
    <source>
        <strain evidence="6 7">TSV85</strain>
    </source>
</reference>
<evidence type="ECO:0000256" key="1">
    <source>
        <dbReference type="ARBA" id="ARBA00001933"/>
    </source>
</evidence>
<evidence type="ECO:0000256" key="2">
    <source>
        <dbReference type="ARBA" id="ARBA00010869"/>
    </source>
</evidence>
<dbReference type="GO" id="GO:0018114">
    <property type="term" value="F:threonine racemase activity"/>
    <property type="evidence" value="ECO:0007669"/>
    <property type="project" value="TreeGrafter"/>
</dbReference>
<proteinExistence type="inferred from homology"/>
<keyword evidence="3" id="KW-0663">Pyridoxal phosphate</keyword>
<sequence length="328" mass="34431">MSTSPTSDSIVLPTYDDVTDAAARLAGVAHRTPVLTSRTADARTRATLFFKCENVQRMGAFKFRGAYNAISHFDVEQRRAGVLAYSSGNHAQAIALAARLAGIWATIVMPQDAPAAKMAATKEYGGEVITYDRYTESREEIGARLADERGMTLVPPYDHPHVIAGQGTAAKELIDEVGGLDMLVVPVGGGGLIAGSALSAAALASGCSVIGVEPQAGNDAQQSLARGEVVHIPVPRTIADGAASTHVGAHNFPIIRKLVERIVTVSDAQLVDTMRFFAERMKMVVEPTGCLAAAAVLDGVLPVAGKRVGVILSGGNVDLARYGEWLRG</sequence>
<dbReference type="GO" id="GO:0030170">
    <property type="term" value="F:pyridoxal phosphate binding"/>
    <property type="evidence" value="ECO:0007669"/>
    <property type="project" value="TreeGrafter"/>
</dbReference>
<protein>
    <submittedName>
        <fullName evidence="6">Serine dehydratase</fullName>
    </submittedName>
</protein>
<dbReference type="EMBL" id="LOWA01000055">
    <property type="protein sequence ID" value="KVE24242.1"/>
    <property type="molecule type" value="Genomic_DNA"/>
</dbReference>
<dbReference type="RefSeq" id="WP_059519928.1">
    <property type="nucleotide sequence ID" value="NZ_CP013448.1"/>
</dbReference>
<dbReference type="GO" id="GO:0070179">
    <property type="term" value="P:D-serine biosynthetic process"/>
    <property type="evidence" value="ECO:0007669"/>
    <property type="project" value="TreeGrafter"/>
</dbReference>
<dbReference type="OrthoDB" id="9811476at2"/>
<gene>
    <name evidence="6" type="ORF">WS67_01385</name>
</gene>
<keyword evidence="4" id="KW-0456">Lyase</keyword>